<name>A0A835Z8I2_9STRA</name>
<keyword evidence="4" id="KW-1185">Reference proteome</keyword>
<comment type="caution">
    <text evidence="3">The sequence shown here is derived from an EMBL/GenBank/DDBJ whole genome shotgun (WGS) entry which is preliminary data.</text>
</comment>
<dbReference type="AlphaFoldDB" id="A0A835Z8I2"/>
<dbReference type="EMBL" id="JAFCMP010000134">
    <property type="protein sequence ID" value="KAG5185389.1"/>
    <property type="molecule type" value="Genomic_DNA"/>
</dbReference>
<evidence type="ECO:0000313" key="4">
    <source>
        <dbReference type="Proteomes" id="UP000664859"/>
    </source>
</evidence>
<protein>
    <submittedName>
        <fullName evidence="3">Uncharacterized protein</fullName>
    </submittedName>
</protein>
<keyword evidence="2" id="KW-0732">Signal</keyword>
<dbReference type="Proteomes" id="UP000664859">
    <property type="component" value="Unassembled WGS sequence"/>
</dbReference>
<proteinExistence type="predicted"/>
<evidence type="ECO:0000256" key="1">
    <source>
        <dbReference type="SAM" id="MobiDB-lite"/>
    </source>
</evidence>
<feature type="signal peptide" evidence="2">
    <location>
        <begin position="1"/>
        <end position="22"/>
    </location>
</feature>
<accession>A0A835Z8I2</accession>
<dbReference type="OrthoDB" id="201905at2759"/>
<organism evidence="3 4">
    <name type="scientific">Tribonema minus</name>
    <dbReference type="NCBI Taxonomy" id="303371"/>
    <lineage>
        <taxon>Eukaryota</taxon>
        <taxon>Sar</taxon>
        <taxon>Stramenopiles</taxon>
        <taxon>Ochrophyta</taxon>
        <taxon>PX clade</taxon>
        <taxon>Xanthophyceae</taxon>
        <taxon>Tribonematales</taxon>
        <taxon>Tribonemataceae</taxon>
        <taxon>Tribonema</taxon>
    </lineage>
</organism>
<feature type="region of interest" description="Disordered" evidence="1">
    <location>
        <begin position="31"/>
        <end position="53"/>
    </location>
</feature>
<feature type="chain" id="PRO_5032619844" evidence="2">
    <location>
        <begin position="23"/>
        <end position="393"/>
    </location>
</feature>
<reference evidence="3" key="1">
    <citation type="submission" date="2021-02" db="EMBL/GenBank/DDBJ databases">
        <title>First Annotated Genome of the Yellow-green Alga Tribonema minus.</title>
        <authorList>
            <person name="Mahan K.M."/>
        </authorList>
    </citation>
    <scope>NUCLEOTIDE SEQUENCE</scope>
    <source>
        <strain evidence="3">UTEX B ZZ1240</strain>
    </source>
</reference>
<dbReference type="InterPro" id="IPR008942">
    <property type="entry name" value="ENTH_VHS"/>
</dbReference>
<dbReference type="Gene3D" id="1.25.40.90">
    <property type="match status" value="1"/>
</dbReference>
<sequence>MLWRRALAVLVAILIAYPECDAKKSHRARHKAISNLRNSDQARKPPGSDSELADGGAAFSFGEEEEYDAFSDESDSFDMTATARQARVGRRKGGASGIRNVAHKLGQAKAKLQAQRAGAIQGTKRLLSEVRSAISSDMERTVSKATRPNDDPAKRKHVDFMLGCSKYFPAHMQSGVPAAQQTDRPLARETTQESWLYLSKTLAVVKRQPDPRRPSSSRKPFSLRAISSSVKDATYEPLVTAYAELASGTAAAAALDGDAGDSDGEGLASLTAKAGSDGLAVIDSNSALHNDVTVDALSLAATDLLQFWGTYQETLERMLQHYAQLNERGKEPLAGEVERLQQLCGFYLRNLPQVTQAAHMANTVMVQYGHEALPAMYKPLRSSLIQGLMPRDE</sequence>
<evidence type="ECO:0000256" key="2">
    <source>
        <dbReference type="SAM" id="SignalP"/>
    </source>
</evidence>
<evidence type="ECO:0000313" key="3">
    <source>
        <dbReference type="EMBL" id="KAG5185389.1"/>
    </source>
</evidence>
<gene>
    <name evidence="3" type="ORF">JKP88DRAFT_354212</name>
</gene>